<keyword evidence="4" id="KW-1185">Reference proteome</keyword>
<dbReference type="EMBL" id="CP032548">
    <property type="protein sequence ID" value="AZJ34798.1"/>
    <property type="molecule type" value="Genomic_DNA"/>
</dbReference>
<keyword evidence="2" id="KW-0812">Transmembrane</keyword>
<keyword evidence="2" id="KW-1133">Transmembrane helix</keyword>
<feature type="transmembrane region" description="Helical" evidence="2">
    <location>
        <begin position="183"/>
        <end position="205"/>
    </location>
</feature>
<proteinExistence type="predicted"/>
<gene>
    <name evidence="3" type="ORF">D6T69_04375</name>
</gene>
<feature type="transmembrane region" description="Helical" evidence="2">
    <location>
        <begin position="151"/>
        <end position="171"/>
    </location>
</feature>
<dbReference type="Proteomes" id="UP000274593">
    <property type="component" value="Chromosome"/>
</dbReference>
<sequence length="317" mass="37736">MSEITTSIISKVKAELNITKEIDVFELHKQLYSARKNSHPDLFEDGLKEKATEKFKTLNVLYSELKTHMNGLRLEQSPNELAIYEKSYETVIDKSRIIELEGENKRLESTIKSKEHQIDTLKKEVQKLNEAKNEELNKELINVYQPKTKNFLVLGISALLILVVNILAQITSLKTSVSEIFPFGIQYLNYILFGLLIFLIFRLLTRNWKFKRIQKITEELKSSSVIKSFYQENRKEKEHYYSKTEYFLESDIEEFIKWRFLRSKYRVNLVYYIEKLYRINDLKSLNYLKDIFIYNLITKGYIRIGSSKKLDREFMIE</sequence>
<keyword evidence="2" id="KW-0472">Membrane</keyword>
<accession>A0A3Q8RLX9</accession>
<dbReference type="RefSeq" id="WP_125066625.1">
    <property type="nucleotide sequence ID" value="NZ_CP032548.1"/>
</dbReference>
<evidence type="ECO:0000256" key="2">
    <source>
        <dbReference type="SAM" id="Phobius"/>
    </source>
</evidence>
<reference evidence="3 4" key="1">
    <citation type="submission" date="2018-09" db="EMBL/GenBank/DDBJ databases">
        <title>Insights into the microbiota of Asian seabass (Lates calcarifer) with tenacibaculosis symptoms and description of sp. nov. Tenacibaculum singaporense.</title>
        <authorList>
            <person name="Miyake S."/>
            <person name="Soh M."/>
            <person name="Azman M.N."/>
            <person name="Ngoh S.Y."/>
            <person name="Orban L."/>
        </authorList>
    </citation>
    <scope>NUCLEOTIDE SEQUENCE [LARGE SCALE GENOMIC DNA]</scope>
    <source>
        <strain evidence="3 4">DSM 106434</strain>
    </source>
</reference>
<evidence type="ECO:0000256" key="1">
    <source>
        <dbReference type="SAM" id="Coils"/>
    </source>
</evidence>
<evidence type="ECO:0008006" key="5">
    <source>
        <dbReference type="Google" id="ProtNLM"/>
    </source>
</evidence>
<dbReference type="AlphaFoldDB" id="A0A3Q8RLX9"/>
<keyword evidence="1" id="KW-0175">Coiled coil</keyword>
<organism evidence="3 4">
    <name type="scientific">Tenacibaculum singaporense</name>
    <dbReference type="NCBI Taxonomy" id="2358479"/>
    <lineage>
        <taxon>Bacteria</taxon>
        <taxon>Pseudomonadati</taxon>
        <taxon>Bacteroidota</taxon>
        <taxon>Flavobacteriia</taxon>
        <taxon>Flavobacteriales</taxon>
        <taxon>Flavobacteriaceae</taxon>
        <taxon>Tenacibaculum</taxon>
    </lineage>
</organism>
<name>A0A3Q8RLX9_9FLAO</name>
<evidence type="ECO:0000313" key="4">
    <source>
        <dbReference type="Proteomes" id="UP000274593"/>
    </source>
</evidence>
<protein>
    <recommendedName>
        <fullName evidence="5">J domain-containing protein</fullName>
    </recommendedName>
</protein>
<feature type="coiled-coil region" evidence="1">
    <location>
        <begin position="97"/>
        <end position="142"/>
    </location>
</feature>
<dbReference type="KEGG" id="tsig:D6T69_04375"/>
<evidence type="ECO:0000313" key="3">
    <source>
        <dbReference type="EMBL" id="AZJ34798.1"/>
    </source>
</evidence>